<evidence type="ECO:0000256" key="2">
    <source>
        <dbReference type="ARBA" id="ARBA00008917"/>
    </source>
</evidence>
<comment type="caution">
    <text evidence="9">The sequence shown here is derived from an EMBL/GenBank/DDBJ whole genome shotgun (WGS) entry which is preliminary data.</text>
</comment>
<sequence length="450" mass="49093">MGVLSSFGLPPGELLSMDGKLVHEDLQLWRVVSAFFWIDGIGTNFAMQLWIFGVYSSLLESQHFAVDDDHFALIRYATVLGAGAVQILIFAAALGTSTMLSLAHPLCFYVVGLWSRSDPNKSFELFQLGSVRAAFVPWCLLAMCVPLTGMEQATYNVVGVGAALAYDLAVGLPALSMDASLRPSSSGTHKQRSSSSSSCKSGKAAPSKVAPAGRERWMRWAYVGGALLLVAYHGTTRAAERRAERSAESRTSRLLRDALKAHTPRMSQLLTKFAESRRTTSTVTADAETILSAWTFAVEHWQQALAQRRSQIDVNNISAADPEVTRQAVAQALGRTEVPEDMADADVVAEVYSLMGLNRLLVTPETYPYFVTATSEVYRALNTSLAEYDLPKHMSDASVLAELFTLLELPRDAVGFATERLLLDATRAHREERAVSAARSLHELLAKVTS</sequence>
<evidence type="ECO:0000256" key="1">
    <source>
        <dbReference type="ARBA" id="ARBA00004477"/>
    </source>
</evidence>
<keyword evidence="10" id="KW-1185">Reference proteome</keyword>
<evidence type="ECO:0000256" key="3">
    <source>
        <dbReference type="ARBA" id="ARBA00022692"/>
    </source>
</evidence>
<evidence type="ECO:0000256" key="4">
    <source>
        <dbReference type="ARBA" id="ARBA00022824"/>
    </source>
</evidence>
<dbReference type="Proteomes" id="UP000037460">
    <property type="component" value="Unassembled WGS sequence"/>
</dbReference>
<evidence type="ECO:0000256" key="6">
    <source>
        <dbReference type="ARBA" id="ARBA00023136"/>
    </source>
</evidence>
<evidence type="ECO:0000313" key="9">
    <source>
        <dbReference type="EMBL" id="KOO21541.1"/>
    </source>
</evidence>
<keyword evidence="6 7" id="KW-0472">Membrane</keyword>
<evidence type="ECO:0000313" key="10">
    <source>
        <dbReference type="Proteomes" id="UP000037460"/>
    </source>
</evidence>
<keyword evidence="5 7" id="KW-1133">Transmembrane helix</keyword>
<dbReference type="Pfam" id="PF04511">
    <property type="entry name" value="DER1"/>
    <property type="match status" value="1"/>
</dbReference>
<comment type="similarity">
    <text evidence="2 7">Belongs to the derlin family.</text>
</comment>
<comment type="function">
    <text evidence="7">May be involved in the degradation of misfolded endoplasmic reticulum (ER) luminal proteins.</text>
</comment>
<accession>A0A0M0J4P9</accession>
<dbReference type="EMBL" id="JWZX01003353">
    <property type="protein sequence ID" value="KOO21541.1"/>
    <property type="molecule type" value="Genomic_DNA"/>
</dbReference>
<protein>
    <recommendedName>
        <fullName evidence="7">Derlin</fullName>
    </recommendedName>
</protein>
<comment type="caution">
    <text evidence="7">Lacks conserved residue(s) required for the propagation of feature annotation.</text>
</comment>
<dbReference type="GO" id="GO:0006950">
    <property type="term" value="P:response to stress"/>
    <property type="evidence" value="ECO:0007669"/>
    <property type="project" value="UniProtKB-ARBA"/>
</dbReference>
<keyword evidence="4 7" id="KW-0256">Endoplasmic reticulum</keyword>
<dbReference type="OrthoDB" id="1716531at2759"/>
<name>A0A0M0J4P9_9EUKA</name>
<proteinExistence type="inferred from homology"/>
<organism evidence="9 10">
    <name type="scientific">Chrysochromulina tobinii</name>
    <dbReference type="NCBI Taxonomy" id="1460289"/>
    <lineage>
        <taxon>Eukaryota</taxon>
        <taxon>Haptista</taxon>
        <taxon>Haptophyta</taxon>
        <taxon>Prymnesiophyceae</taxon>
        <taxon>Prymnesiales</taxon>
        <taxon>Chrysochromulinaceae</taxon>
        <taxon>Chrysochromulina</taxon>
    </lineage>
</organism>
<dbReference type="PANTHER" id="PTHR11009">
    <property type="entry name" value="DER1-LIKE PROTEIN, DERLIN"/>
    <property type="match status" value="1"/>
</dbReference>
<dbReference type="InterPro" id="IPR007599">
    <property type="entry name" value="DER1"/>
</dbReference>
<feature type="transmembrane region" description="Helical" evidence="7">
    <location>
        <begin position="28"/>
        <end position="52"/>
    </location>
</feature>
<comment type="subcellular location">
    <subcellularLocation>
        <location evidence="1 7">Endoplasmic reticulum membrane</location>
        <topology evidence="1 7">Multi-pass membrane protein</topology>
    </subcellularLocation>
</comment>
<evidence type="ECO:0000256" key="7">
    <source>
        <dbReference type="RuleBase" id="RU363059"/>
    </source>
</evidence>
<gene>
    <name evidence="9" type="ORF">Ctob_008374</name>
</gene>
<dbReference type="GO" id="GO:0005789">
    <property type="term" value="C:endoplasmic reticulum membrane"/>
    <property type="evidence" value="ECO:0007669"/>
    <property type="project" value="UniProtKB-SubCell"/>
</dbReference>
<keyword evidence="3 7" id="KW-0812">Transmembrane</keyword>
<feature type="compositionally biased region" description="Low complexity" evidence="8">
    <location>
        <begin position="184"/>
        <end position="208"/>
    </location>
</feature>
<evidence type="ECO:0000256" key="5">
    <source>
        <dbReference type="ARBA" id="ARBA00022989"/>
    </source>
</evidence>
<feature type="transmembrane region" description="Helical" evidence="7">
    <location>
        <begin position="73"/>
        <end position="93"/>
    </location>
</feature>
<evidence type="ECO:0000256" key="8">
    <source>
        <dbReference type="SAM" id="MobiDB-lite"/>
    </source>
</evidence>
<dbReference type="AlphaFoldDB" id="A0A0M0J4P9"/>
<feature type="region of interest" description="Disordered" evidence="8">
    <location>
        <begin position="182"/>
        <end position="210"/>
    </location>
</feature>
<reference evidence="10" key="1">
    <citation type="journal article" date="2015" name="PLoS Genet.">
        <title>Genome Sequence and Transcriptome Analyses of Chrysochromulina tobin: Metabolic Tools for Enhanced Algal Fitness in the Prominent Order Prymnesiales (Haptophyceae).</title>
        <authorList>
            <person name="Hovde B.T."/>
            <person name="Deodato C.R."/>
            <person name="Hunsperger H.M."/>
            <person name="Ryken S.A."/>
            <person name="Yost W."/>
            <person name="Jha R.K."/>
            <person name="Patterson J."/>
            <person name="Monnat R.J. Jr."/>
            <person name="Barlow S.B."/>
            <person name="Starkenburg S.R."/>
            <person name="Cattolico R.A."/>
        </authorList>
    </citation>
    <scope>NUCLEOTIDE SEQUENCE</scope>
    <source>
        <strain evidence="10">CCMP291</strain>
    </source>
</reference>